<comment type="caution">
    <text evidence="1">The sequence shown here is derived from an EMBL/GenBank/DDBJ whole genome shotgun (WGS) entry which is preliminary data.</text>
</comment>
<gene>
    <name evidence="1" type="ORF">HPS54_09520</name>
</gene>
<evidence type="ECO:0008006" key="3">
    <source>
        <dbReference type="Google" id="ProtNLM"/>
    </source>
</evidence>
<sequence>MLSTKGIVATASIAAKVTTCAGVVAVVDSAITNTVSGFSKIKEGIKKDSPSTFLDGILQLRRAYSTTEDLLNDFYSYVDQSENDFTVRETLKQGAEELKSYIQVEIEDSCVVLLSELEDFFVKRNTTLQRYNDSINQIYHLYLDGCSGYNYIYVLGQAGKIYDEIMRLNISFGLWTDYYRYDHYLAYCIAGWIKNNLSHCIADRKTQKEVAADITDNIFKYIKGV</sequence>
<name>A0ABX2B4K9_9BACT</name>
<dbReference type="RefSeq" id="WP_172345212.1">
    <property type="nucleotide sequence ID" value="NZ_JABKKJ010000016.1"/>
</dbReference>
<evidence type="ECO:0000313" key="2">
    <source>
        <dbReference type="Proteomes" id="UP000820977"/>
    </source>
</evidence>
<protein>
    <recommendedName>
        <fullName evidence="3">TetR/AcrR family transcriptional regulator</fullName>
    </recommendedName>
</protein>
<proteinExistence type="predicted"/>
<evidence type="ECO:0000313" key="1">
    <source>
        <dbReference type="EMBL" id="NPE25748.1"/>
    </source>
</evidence>
<accession>A0ABX2B4K9</accession>
<organism evidence="1 2">
    <name type="scientific">Xylanibacter caecicola</name>
    <dbReference type="NCBI Taxonomy" id="2736294"/>
    <lineage>
        <taxon>Bacteria</taxon>
        <taxon>Pseudomonadati</taxon>
        <taxon>Bacteroidota</taxon>
        <taxon>Bacteroidia</taxon>
        <taxon>Bacteroidales</taxon>
        <taxon>Prevotellaceae</taxon>
        <taxon>Xylanibacter</taxon>
    </lineage>
</organism>
<keyword evidence="2" id="KW-1185">Reference proteome</keyword>
<dbReference type="Proteomes" id="UP000820977">
    <property type="component" value="Unassembled WGS sequence"/>
</dbReference>
<reference evidence="1 2" key="1">
    <citation type="submission" date="2020-05" db="EMBL/GenBank/DDBJ databases">
        <title>Distinct polysaccharide utilization as determinants for interspecies competition between intestinal Prevotella spp.</title>
        <authorList>
            <person name="Galvez E.J.C."/>
            <person name="Iljazovic A."/>
            <person name="Strowig T."/>
        </authorList>
    </citation>
    <scope>NUCLEOTIDE SEQUENCE [LARGE SCALE GENOMIC DNA]</scope>
    <source>
        <strain evidence="1 2">PCHR</strain>
    </source>
</reference>
<dbReference type="EMBL" id="JABKKJ010000016">
    <property type="protein sequence ID" value="NPE25748.1"/>
    <property type="molecule type" value="Genomic_DNA"/>
</dbReference>